<accession>X8ANR4</accession>
<name>X8ANR4_MYCXE</name>
<dbReference type="EMBL" id="JAOB01000047">
    <property type="protein sequence ID" value="EUA33239.1"/>
    <property type="molecule type" value="Genomic_DNA"/>
</dbReference>
<dbReference type="AlphaFoldDB" id="X8ANR4"/>
<dbReference type="PANTHER" id="PTHR39338:SF5">
    <property type="entry name" value="BLR6139 PROTEIN"/>
    <property type="match status" value="1"/>
</dbReference>
<feature type="region of interest" description="Disordered" evidence="1">
    <location>
        <begin position="156"/>
        <end position="200"/>
    </location>
</feature>
<proteinExistence type="predicted"/>
<evidence type="ECO:0000256" key="1">
    <source>
        <dbReference type="SAM" id="MobiDB-lite"/>
    </source>
</evidence>
<dbReference type="PATRIC" id="fig|1299334.3.peg.5026"/>
<sequence length="305" mass="33153">MEALRAQGISVGPSETVDAGRVVATLGLSDREVLREGIACAVLRRPDHRETYDAMFDLWWPAALGARAVVTDETDDDPGVQLPPDDVEAMRQMLVDLLTAHHDLADMDERLVAMIAQIVEAYGKYSSSRGPSYSSYQALKAMALDQLEGRLLAGLLAPYGDQPTPPRNRSPKLLPRRRSRSCAGWSTPRPSDAPPNSSAATTSRCTASHSFPRTSSSCEPQLTSCARCAVWWRHWPAPWPPGWPPAGVAPAQVPSTCAKPCASRCPPAVCPSTWCCVNRARPGLSWWCCATCPARWRVLATSLCC</sequence>
<organism evidence="2">
    <name type="scientific">Mycobacterium xenopi 4042</name>
    <dbReference type="NCBI Taxonomy" id="1299334"/>
    <lineage>
        <taxon>Bacteria</taxon>
        <taxon>Bacillati</taxon>
        <taxon>Actinomycetota</taxon>
        <taxon>Actinomycetes</taxon>
        <taxon>Mycobacteriales</taxon>
        <taxon>Mycobacteriaceae</taxon>
        <taxon>Mycobacterium</taxon>
    </lineage>
</organism>
<gene>
    <name evidence="2" type="primary">coxE</name>
    <name evidence="2" type="ORF">I553_7649</name>
</gene>
<comment type="caution">
    <text evidence="2">The sequence shown here is derived from an EMBL/GenBank/DDBJ whole genome shotgun (WGS) entry which is preliminary data.</text>
</comment>
<reference evidence="2" key="1">
    <citation type="submission" date="2014-01" db="EMBL/GenBank/DDBJ databases">
        <authorList>
            <person name="Brown-Elliot B."/>
            <person name="Wallace R."/>
            <person name="Lenaerts A."/>
            <person name="Ordway D."/>
            <person name="DeGroote M.A."/>
            <person name="Parker T."/>
            <person name="Sizemore C."/>
            <person name="Tallon L.J."/>
            <person name="Sadzewicz L.K."/>
            <person name="Sengamalay N."/>
            <person name="Fraser C.M."/>
            <person name="Hine E."/>
            <person name="Shefchek K.A."/>
            <person name="Das S.P."/>
            <person name="Tettelin H."/>
        </authorList>
    </citation>
    <scope>NUCLEOTIDE SEQUENCE [LARGE SCALE GENOMIC DNA]</scope>
    <source>
        <strain evidence="2">4042</strain>
    </source>
</reference>
<dbReference type="PANTHER" id="PTHR39338">
    <property type="entry name" value="BLL5662 PROTEIN-RELATED"/>
    <property type="match status" value="1"/>
</dbReference>
<protein>
    <submittedName>
        <fullName evidence="2">VWA containing CoxE family protein</fullName>
    </submittedName>
</protein>
<evidence type="ECO:0000313" key="2">
    <source>
        <dbReference type="EMBL" id="EUA33239.1"/>
    </source>
</evidence>